<dbReference type="OrthoDB" id="5348at2"/>
<dbReference type="STRING" id="561720.SAMN06275492_101136"/>
<gene>
    <name evidence="1" type="ORF">SAMN06275492_101136</name>
</gene>
<protein>
    <submittedName>
        <fullName evidence="1">H+-ATPase subunit E/Vma4</fullName>
    </submittedName>
</protein>
<dbReference type="Proteomes" id="UP000193355">
    <property type="component" value="Unassembled WGS sequence"/>
</dbReference>
<dbReference type="SUPFAM" id="SSF160527">
    <property type="entry name" value="V-type ATPase subunit E-like"/>
    <property type="match status" value="1"/>
</dbReference>
<dbReference type="AlphaFoldDB" id="A0A1X7I5C0"/>
<proteinExistence type="predicted"/>
<dbReference type="RefSeq" id="WP_159448173.1">
    <property type="nucleotide sequence ID" value="NZ_FXBB01000001.1"/>
</dbReference>
<name>A0A1X7I5C0_9BACT</name>
<reference evidence="2" key="1">
    <citation type="submission" date="2017-04" db="EMBL/GenBank/DDBJ databases">
        <authorList>
            <person name="Varghese N."/>
            <person name="Submissions S."/>
        </authorList>
    </citation>
    <scope>NUCLEOTIDE SEQUENCE [LARGE SCALE GENOMIC DNA]</scope>
    <source>
        <strain evidence="2">USBA 82</strain>
    </source>
</reference>
<dbReference type="EMBL" id="FXBB01000001">
    <property type="protein sequence ID" value="SMG09638.1"/>
    <property type="molecule type" value="Genomic_DNA"/>
</dbReference>
<dbReference type="InterPro" id="IPR038495">
    <property type="entry name" value="ATPase_E_C"/>
</dbReference>
<evidence type="ECO:0000313" key="2">
    <source>
        <dbReference type="Proteomes" id="UP000193355"/>
    </source>
</evidence>
<organism evidence="1 2">
    <name type="scientific">Dethiosulfovibrio salsuginis</name>
    <dbReference type="NCBI Taxonomy" id="561720"/>
    <lineage>
        <taxon>Bacteria</taxon>
        <taxon>Thermotogati</taxon>
        <taxon>Synergistota</taxon>
        <taxon>Synergistia</taxon>
        <taxon>Synergistales</taxon>
        <taxon>Dethiosulfovibrionaceae</taxon>
        <taxon>Dethiosulfovibrio</taxon>
    </lineage>
</organism>
<evidence type="ECO:0000313" key="1">
    <source>
        <dbReference type="EMBL" id="SMG09638.1"/>
    </source>
</evidence>
<keyword evidence="2" id="KW-1185">Reference proteome</keyword>
<accession>A0A1X7I5C0</accession>
<sequence length="206" mass="23306">MEKSSDLEAFILSLRTEGEEELRKLKVQVEDQIADMIALRRNEVELEIGNILEQHSRILAKEEAFLVSKHRGKILEAIEGLQLELCDRVRSMIESKLDSLLASDSYKDSLERLLSEVVQKAGASSTVVVPPSQVESLSSKGYKVQGGTLDRWGGCIAIDEEGGAIFENTYRGRLERLFPEIVRELAIMFDEVLEKHEFISERLRIS</sequence>
<dbReference type="Gene3D" id="3.30.2320.30">
    <property type="entry name" value="ATP synthase, E subunit, C-terminal"/>
    <property type="match status" value="1"/>
</dbReference>